<keyword evidence="4 5" id="KW-0975">Bacterial flagellum</keyword>
<comment type="subunit">
    <text evidence="2 5">Homopentamer.</text>
</comment>
<dbReference type="eggNOG" id="COG1345">
    <property type="taxonomic scope" value="Bacteria"/>
</dbReference>
<keyword evidence="9" id="KW-1185">Reference proteome</keyword>
<evidence type="ECO:0000256" key="1">
    <source>
        <dbReference type="ARBA" id="ARBA00009764"/>
    </source>
</evidence>
<dbReference type="HOGENOM" id="CLU_015182_3_0_7"/>
<dbReference type="GO" id="GO:0007155">
    <property type="term" value="P:cell adhesion"/>
    <property type="evidence" value="ECO:0007669"/>
    <property type="project" value="InterPro"/>
</dbReference>
<dbReference type="GO" id="GO:0009421">
    <property type="term" value="C:bacterial-type flagellum filament cap"/>
    <property type="evidence" value="ECO:0007669"/>
    <property type="project" value="InterPro"/>
</dbReference>
<dbReference type="GO" id="GO:0005576">
    <property type="term" value="C:extracellular region"/>
    <property type="evidence" value="ECO:0007669"/>
    <property type="project" value="UniProtKB-SubCell"/>
</dbReference>
<dbReference type="STRING" id="326298.Suden_0202"/>
<keyword evidence="5" id="KW-0964">Secreted</keyword>
<gene>
    <name evidence="8" type="ordered locus">Suden_0202</name>
</gene>
<evidence type="ECO:0000256" key="2">
    <source>
        <dbReference type="ARBA" id="ARBA00011255"/>
    </source>
</evidence>
<dbReference type="Pfam" id="PF02465">
    <property type="entry name" value="FliD_N"/>
    <property type="match status" value="1"/>
</dbReference>
<protein>
    <recommendedName>
        <fullName evidence="5">Flagellar hook-associated protein 2</fullName>
        <shortName evidence="5">HAP2</shortName>
    </recommendedName>
    <alternativeName>
        <fullName evidence="5">Flagellar cap protein</fullName>
    </alternativeName>
</protein>
<feature type="domain" description="Flagellar hook-associated protein 2 C-terminal" evidence="7">
    <location>
        <begin position="223"/>
        <end position="447"/>
    </location>
</feature>
<dbReference type="Pfam" id="PF07195">
    <property type="entry name" value="FliD_C"/>
    <property type="match status" value="1"/>
</dbReference>
<dbReference type="OrthoDB" id="1530at2"/>
<sequence length="462" mass="49128">MGSNISSLGIGSGVLTADVIDQLKEADTSRIVKPLENKITLNNQKQDAYKLLDSLMKTFKASASALSYDTIFDSKSVKSSGKAEVKVDAGSTVESFSLETVALAKKDITKFGSVATPASTIASGAGVLKINNFEIPYDGTTTLSALAQSITEIAGSSVSASVLQTGNGSYNLVLSSKSTGASQAISVSDTDDGTAGAGSLNAALFDPYNAITNPNGYEKVQTASDATFKYNGIAMTRATNEVSDLILGVNIKLKQEGDFSLVDISQDSTAISDELKLFTDSYNALIANLHDMTLKDEATGAEGIFNGNSFVKSISRDLTRTITSLNTNNNSLINYGIDIDRSGKMSFNKATLETKLKEDPDAVKLFFTGGTNSEGNKVTGFFTTVDEKLKSYTGYGNLLSNFETDLKNEGKSLSKNHAAAKASLDTRYEIMAKRFTAYDGMISRINSQFSSLQMMIDAEANN</sequence>
<dbReference type="InterPro" id="IPR003481">
    <property type="entry name" value="FliD_N"/>
</dbReference>
<dbReference type="InterPro" id="IPR040026">
    <property type="entry name" value="FliD"/>
</dbReference>
<dbReference type="GO" id="GO:0071973">
    <property type="term" value="P:bacterial-type flagellum-dependent cell motility"/>
    <property type="evidence" value="ECO:0007669"/>
    <property type="project" value="TreeGrafter"/>
</dbReference>
<comment type="subcellular location">
    <subcellularLocation>
        <location evidence="5">Secreted</location>
    </subcellularLocation>
    <subcellularLocation>
        <location evidence="5">Bacterial flagellum</location>
    </subcellularLocation>
</comment>
<evidence type="ECO:0000256" key="4">
    <source>
        <dbReference type="ARBA" id="ARBA00023143"/>
    </source>
</evidence>
<comment type="similarity">
    <text evidence="1 5">Belongs to the FliD family.</text>
</comment>
<dbReference type="KEGG" id="tdn:Suden_0202"/>
<evidence type="ECO:0000256" key="3">
    <source>
        <dbReference type="ARBA" id="ARBA00023054"/>
    </source>
</evidence>
<keyword evidence="8" id="KW-0282">Flagellum</keyword>
<evidence type="ECO:0000256" key="5">
    <source>
        <dbReference type="RuleBase" id="RU362066"/>
    </source>
</evidence>
<keyword evidence="3" id="KW-0175">Coiled coil</keyword>
<proteinExistence type="inferred from homology"/>
<comment type="function">
    <text evidence="5">Required for morphogenesis and for the elongation of the flagellar filament by facilitating polymerization of the flagellin monomers at the tip of growing filament. Forms a capping structure, which prevents flagellin subunits (transported through the central channel of the flagellum) from leaking out without polymerization at the distal end.</text>
</comment>
<feature type="domain" description="Flagellar hook-associated protein 2 N-terminal" evidence="6">
    <location>
        <begin position="12"/>
        <end position="106"/>
    </location>
</feature>
<dbReference type="PANTHER" id="PTHR30288:SF0">
    <property type="entry name" value="FLAGELLAR HOOK-ASSOCIATED PROTEIN 2"/>
    <property type="match status" value="1"/>
</dbReference>
<dbReference type="InterPro" id="IPR010809">
    <property type="entry name" value="FliD_C"/>
</dbReference>
<reference evidence="8 9" key="1">
    <citation type="journal article" date="2008" name="Appl. Environ. Microbiol.">
        <title>Genome of the epsilonproteobacterial chemolithoautotroph Sulfurimonas denitrificans.</title>
        <authorList>
            <person name="Sievert S.M."/>
            <person name="Scott K.M."/>
            <person name="Klotz M.G."/>
            <person name="Chain P.S.G."/>
            <person name="Hauser L.J."/>
            <person name="Hemp J."/>
            <person name="Huegler M."/>
            <person name="Land M."/>
            <person name="Lapidus A."/>
            <person name="Larimer F.W."/>
            <person name="Lucas S."/>
            <person name="Malfatti S.A."/>
            <person name="Meyer F."/>
            <person name="Paulsen I.T."/>
            <person name="Ren Q."/>
            <person name="Simon J."/>
            <person name="Bailey K."/>
            <person name="Diaz E."/>
            <person name="Fitzpatrick K.A."/>
            <person name="Glover B."/>
            <person name="Gwatney N."/>
            <person name="Korajkic A."/>
            <person name="Long A."/>
            <person name="Mobberley J.M."/>
            <person name="Pantry S.N."/>
            <person name="Pazder G."/>
            <person name="Peterson S."/>
            <person name="Quintanilla J.D."/>
            <person name="Sprinkle R."/>
            <person name="Stephens J."/>
            <person name="Thomas P."/>
            <person name="Vaughn R."/>
            <person name="Weber M.J."/>
            <person name="Wooten L.L."/>
        </authorList>
    </citation>
    <scope>NUCLEOTIDE SEQUENCE [LARGE SCALE GENOMIC DNA]</scope>
    <source>
        <strain evidence="9">ATCC 33889 / DSM 1251</strain>
    </source>
</reference>
<dbReference type="Proteomes" id="UP000002714">
    <property type="component" value="Chromosome"/>
</dbReference>
<name>Q30U48_SULDN</name>
<evidence type="ECO:0000259" key="7">
    <source>
        <dbReference type="Pfam" id="PF07195"/>
    </source>
</evidence>
<keyword evidence="8" id="KW-0966">Cell projection</keyword>
<organism evidence="8 9">
    <name type="scientific">Sulfurimonas denitrificans (strain ATCC 33889 / DSM 1251)</name>
    <name type="common">Thiomicrospira denitrificans (strain ATCC 33889 / DSM 1251)</name>
    <dbReference type="NCBI Taxonomy" id="326298"/>
    <lineage>
        <taxon>Bacteria</taxon>
        <taxon>Pseudomonadati</taxon>
        <taxon>Campylobacterota</taxon>
        <taxon>Epsilonproteobacteria</taxon>
        <taxon>Campylobacterales</taxon>
        <taxon>Sulfurimonadaceae</taxon>
        <taxon>Sulfurimonas</taxon>
    </lineage>
</organism>
<accession>Q30U48</accession>
<dbReference type="GO" id="GO:0009424">
    <property type="term" value="C:bacterial-type flagellum hook"/>
    <property type="evidence" value="ECO:0007669"/>
    <property type="project" value="UniProtKB-UniRule"/>
</dbReference>
<dbReference type="RefSeq" id="WP_011371838.1">
    <property type="nucleotide sequence ID" value="NC_007575.1"/>
</dbReference>
<dbReference type="PANTHER" id="PTHR30288">
    <property type="entry name" value="FLAGELLAR CAP/ASSEMBLY PROTEIN FLID"/>
    <property type="match status" value="1"/>
</dbReference>
<dbReference type="EMBL" id="CP000153">
    <property type="protein sequence ID" value="ABB43483.1"/>
    <property type="molecule type" value="Genomic_DNA"/>
</dbReference>
<evidence type="ECO:0000313" key="9">
    <source>
        <dbReference type="Proteomes" id="UP000002714"/>
    </source>
</evidence>
<evidence type="ECO:0000259" key="6">
    <source>
        <dbReference type="Pfam" id="PF02465"/>
    </source>
</evidence>
<dbReference type="AlphaFoldDB" id="Q30U48"/>
<keyword evidence="8" id="KW-0969">Cilium</keyword>
<evidence type="ECO:0000313" key="8">
    <source>
        <dbReference type="EMBL" id="ABB43483.1"/>
    </source>
</evidence>